<comment type="pathway">
    <text evidence="1 7">Cell wall biogenesis; peptidoglycan biosynthesis.</text>
</comment>
<name>A0A447ITJ7_9RHOB</name>
<dbReference type="CDD" id="cd16913">
    <property type="entry name" value="YkuD_like"/>
    <property type="match status" value="1"/>
</dbReference>
<evidence type="ECO:0000256" key="1">
    <source>
        <dbReference type="ARBA" id="ARBA00004752"/>
    </source>
</evidence>
<dbReference type="Pfam" id="PF03734">
    <property type="entry name" value="YkuD"/>
    <property type="match status" value="1"/>
</dbReference>
<comment type="similarity">
    <text evidence="2">Belongs to the YkuD family.</text>
</comment>
<keyword evidence="8" id="KW-0732">Signal</keyword>
<dbReference type="OrthoDB" id="9809748at2"/>
<evidence type="ECO:0000259" key="9">
    <source>
        <dbReference type="PROSITE" id="PS52029"/>
    </source>
</evidence>
<dbReference type="RefSeq" id="WP_126156357.1">
    <property type="nucleotide sequence ID" value="NZ_UZWE01000093.1"/>
</dbReference>
<organism evidence="10 11">
    <name type="scientific">Paracoccus haematequi</name>
    <dbReference type="NCBI Taxonomy" id="2491866"/>
    <lineage>
        <taxon>Bacteria</taxon>
        <taxon>Pseudomonadati</taxon>
        <taxon>Pseudomonadota</taxon>
        <taxon>Alphaproteobacteria</taxon>
        <taxon>Rhodobacterales</taxon>
        <taxon>Paracoccaceae</taxon>
        <taxon>Paracoccus</taxon>
    </lineage>
</organism>
<feature type="active site" description="Nucleophile" evidence="7">
    <location>
        <position position="142"/>
    </location>
</feature>
<dbReference type="Gene3D" id="2.40.440.10">
    <property type="entry name" value="L,D-transpeptidase catalytic domain-like"/>
    <property type="match status" value="1"/>
</dbReference>
<keyword evidence="6 7" id="KW-0961">Cell wall biogenesis/degradation</keyword>
<evidence type="ECO:0000256" key="3">
    <source>
        <dbReference type="ARBA" id="ARBA00022679"/>
    </source>
</evidence>
<dbReference type="GO" id="GO:0009252">
    <property type="term" value="P:peptidoglycan biosynthetic process"/>
    <property type="evidence" value="ECO:0007669"/>
    <property type="project" value="UniProtKB-UniPathway"/>
</dbReference>
<keyword evidence="4 7" id="KW-0133">Cell shape</keyword>
<accession>A0A447ITJ7</accession>
<protein>
    <submittedName>
        <fullName evidence="10">L,D-transpeptidase catalytic domain</fullName>
    </submittedName>
</protein>
<feature type="chain" id="PRO_5019411128" evidence="8">
    <location>
        <begin position="22"/>
        <end position="167"/>
    </location>
</feature>
<evidence type="ECO:0000256" key="5">
    <source>
        <dbReference type="ARBA" id="ARBA00022984"/>
    </source>
</evidence>
<keyword evidence="3" id="KW-0808">Transferase</keyword>
<dbReference type="InterPro" id="IPR038063">
    <property type="entry name" value="Transpep_catalytic_dom"/>
</dbReference>
<feature type="domain" description="L,D-TPase catalytic" evidence="9">
    <location>
        <begin position="35"/>
        <end position="166"/>
    </location>
</feature>
<dbReference type="GO" id="GO:0016740">
    <property type="term" value="F:transferase activity"/>
    <property type="evidence" value="ECO:0007669"/>
    <property type="project" value="UniProtKB-KW"/>
</dbReference>
<dbReference type="PANTHER" id="PTHR36699:SF1">
    <property type="entry name" value="L,D-TRANSPEPTIDASE YAFK-RELATED"/>
    <property type="match status" value="1"/>
</dbReference>
<evidence type="ECO:0000256" key="7">
    <source>
        <dbReference type="PROSITE-ProRule" id="PRU01373"/>
    </source>
</evidence>
<dbReference type="UniPathway" id="UPA00219"/>
<dbReference type="SUPFAM" id="SSF141523">
    <property type="entry name" value="L,D-transpeptidase catalytic domain-like"/>
    <property type="match status" value="1"/>
</dbReference>
<evidence type="ECO:0000256" key="2">
    <source>
        <dbReference type="ARBA" id="ARBA00005992"/>
    </source>
</evidence>
<dbReference type="Proteomes" id="UP000270743">
    <property type="component" value="Unassembled WGS sequence"/>
</dbReference>
<dbReference type="AlphaFoldDB" id="A0A447ITJ7"/>
<dbReference type="PROSITE" id="PS52029">
    <property type="entry name" value="LD_TPASE"/>
    <property type="match status" value="1"/>
</dbReference>
<evidence type="ECO:0000256" key="6">
    <source>
        <dbReference type="ARBA" id="ARBA00023316"/>
    </source>
</evidence>
<feature type="signal peptide" evidence="8">
    <location>
        <begin position="1"/>
        <end position="21"/>
    </location>
</feature>
<reference evidence="10 11" key="1">
    <citation type="submission" date="2018-12" db="EMBL/GenBank/DDBJ databases">
        <authorList>
            <person name="Criscuolo A."/>
        </authorList>
    </citation>
    <scope>NUCLEOTIDE SEQUENCE [LARGE SCALE GENOMIC DNA]</scope>
    <source>
        <strain evidence="10">ACIP1116241</strain>
    </source>
</reference>
<keyword evidence="11" id="KW-1185">Reference proteome</keyword>
<evidence type="ECO:0000313" key="10">
    <source>
        <dbReference type="EMBL" id="VDS10829.1"/>
    </source>
</evidence>
<dbReference type="InterPro" id="IPR005490">
    <property type="entry name" value="LD_TPept_cat_dom"/>
</dbReference>
<keyword evidence="5 7" id="KW-0573">Peptidoglycan synthesis</keyword>
<dbReference type="EMBL" id="UZWE01000093">
    <property type="protein sequence ID" value="VDS10829.1"/>
    <property type="molecule type" value="Genomic_DNA"/>
</dbReference>
<evidence type="ECO:0000313" key="11">
    <source>
        <dbReference type="Proteomes" id="UP000270743"/>
    </source>
</evidence>
<evidence type="ECO:0000256" key="4">
    <source>
        <dbReference type="ARBA" id="ARBA00022960"/>
    </source>
</evidence>
<gene>
    <name evidence="10" type="ORF">PARHAE_04048</name>
</gene>
<feature type="active site" description="Proton donor/acceptor" evidence="7">
    <location>
        <position position="125"/>
    </location>
</feature>
<proteinExistence type="inferred from homology"/>
<dbReference type="GO" id="GO:0008360">
    <property type="term" value="P:regulation of cell shape"/>
    <property type="evidence" value="ECO:0007669"/>
    <property type="project" value="UniProtKB-UniRule"/>
</dbReference>
<dbReference type="GO" id="GO:0004180">
    <property type="term" value="F:carboxypeptidase activity"/>
    <property type="evidence" value="ECO:0007669"/>
    <property type="project" value="UniProtKB-ARBA"/>
</dbReference>
<evidence type="ECO:0000256" key="8">
    <source>
        <dbReference type="SAM" id="SignalP"/>
    </source>
</evidence>
<sequence>MKRALCAAILLTALLGSPAAATVDPAGPEGGLKITQLLLDKSSRTLYLLQGRRAVRSYSVDLGANPAGHKQYRGDGRTPEGLYYITHRNPRSSFFLSLGISYPNDRDRARARALGRDPGGDIFIHGRGARVQNPPRDWTRGCAAVTDDEMAEIFALVPPGTPIFIKP</sequence>
<dbReference type="GO" id="GO:0071555">
    <property type="term" value="P:cell wall organization"/>
    <property type="evidence" value="ECO:0007669"/>
    <property type="project" value="UniProtKB-UniRule"/>
</dbReference>
<dbReference type="PANTHER" id="PTHR36699">
    <property type="entry name" value="LD-TRANSPEPTIDASE"/>
    <property type="match status" value="1"/>
</dbReference>